<evidence type="ECO:0000313" key="2">
    <source>
        <dbReference type="RefSeq" id="XP_075087347.1"/>
    </source>
</evidence>
<sequence>MYKPQQQQQQQLFDLQDNNGAAFDNGGTDPSCWLSHENEISRTDSSLSSSNVDPLLFNDLVQIVPLVQSLIDRKEKSSFTRRGSMTYTKMPSRESLYKKTSEAKGRNAGQSTATKKHRDQNKNVSSSHDGCAENFSTPSSRSSLTEKDREELMTLREKVEDLQKKLLEKDELLKEAEILKNEITATNAELDEMKKDISEKDFLVKTTQVQLSEAQVKLADKKAAVEKLEWEAMTSSKKVERLQEDLDSLQGEISSFMQFVHALTGNDSTRDSAEECDVIPHSWDQNVEIDQLNERDLQKMEEAREAYIAAVVAAKENPDEASLSAASTARSYLQSLVLRT</sequence>
<organism evidence="1 2">
    <name type="scientific">Nicotiana tabacum</name>
    <name type="common">Common tobacco</name>
    <dbReference type="NCBI Taxonomy" id="4097"/>
    <lineage>
        <taxon>Eukaryota</taxon>
        <taxon>Viridiplantae</taxon>
        <taxon>Streptophyta</taxon>
        <taxon>Embryophyta</taxon>
        <taxon>Tracheophyta</taxon>
        <taxon>Spermatophyta</taxon>
        <taxon>Magnoliopsida</taxon>
        <taxon>eudicotyledons</taxon>
        <taxon>Gunneridae</taxon>
        <taxon>Pentapetalae</taxon>
        <taxon>asterids</taxon>
        <taxon>lamiids</taxon>
        <taxon>Solanales</taxon>
        <taxon>Solanaceae</taxon>
        <taxon>Nicotianoideae</taxon>
        <taxon>Nicotianeae</taxon>
        <taxon>Nicotiana</taxon>
    </lineage>
</organism>
<name>A0AC58SQU4_TOBAC</name>
<reference evidence="2" key="2">
    <citation type="submission" date="2025-08" db="UniProtKB">
        <authorList>
            <consortium name="RefSeq"/>
        </authorList>
    </citation>
    <scope>IDENTIFICATION</scope>
    <source>
        <tissue evidence="2">Leaf</tissue>
    </source>
</reference>
<keyword evidence="1" id="KW-1185">Reference proteome</keyword>
<evidence type="ECO:0000313" key="1">
    <source>
        <dbReference type="Proteomes" id="UP000790787"/>
    </source>
</evidence>
<gene>
    <name evidence="2" type="primary">LOC107819487</name>
</gene>
<dbReference type="Proteomes" id="UP000790787">
    <property type="component" value="Chromosome 15"/>
</dbReference>
<reference evidence="1" key="1">
    <citation type="journal article" date="2014" name="Nat. Commun.">
        <title>The tobacco genome sequence and its comparison with those of tomato and potato.</title>
        <authorList>
            <person name="Sierro N."/>
            <person name="Battey J.N."/>
            <person name="Ouadi S."/>
            <person name="Bakaher N."/>
            <person name="Bovet L."/>
            <person name="Willig A."/>
            <person name="Goepfert S."/>
            <person name="Peitsch M.C."/>
            <person name="Ivanov N.V."/>
        </authorList>
    </citation>
    <scope>NUCLEOTIDE SEQUENCE [LARGE SCALE GENOMIC DNA]</scope>
</reference>
<dbReference type="RefSeq" id="XP_075087347.1">
    <property type="nucleotide sequence ID" value="XM_075231246.1"/>
</dbReference>
<protein>
    <submittedName>
        <fullName evidence="2">Protein MICROTUBULE BINDING PROTEIN 2C-like</fullName>
    </submittedName>
</protein>
<proteinExistence type="predicted"/>
<accession>A0AC58SQU4</accession>